<accession>A0A1S7PHQ7</accession>
<evidence type="ECO:0000313" key="2">
    <source>
        <dbReference type="EMBL" id="CUX21398.1"/>
    </source>
</evidence>
<dbReference type="SUPFAM" id="SSF51206">
    <property type="entry name" value="cAMP-binding domain-like"/>
    <property type="match status" value="1"/>
</dbReference>
<dbReference type="GO" id="GO:0005829">
    <property type="term" value="C:cytosol"/>
    <property type="evidence" value="ECO:0007669"/>
    <property type="project" value="TreeGrafter"/>
</dbReference>
<keyword evidence="2" id="KW-0808">Transferase</keyword>
<evidence type="ECO:0000313" key="3">
    <source>
        <dbReference type="Proteomes" id="UP000191897"/>
    </source>
</evidence>
<proteinExistence type="predicted"/>
<dbReference type="InterPro" id="IPR000595">
    <property type="entry name" value="cNMP-bd_dom"/>
</dbReference>
<dbReference type="GO" id="GO:0003700">
    <property type="term" value="F:DNA-binding transcription factor activity"/>
    <property type="evidence" value="ECO:0007669"/>
    <property type="project" value="TreeGrafter"/>
</dbReference>
<dbReference type="GO" id="GO:0016301">
    <property type="term" value="F:kinase activity"/>
    <property type="evidence" value="ECO:0007669"/>
    <property type="project" value="UniProtKB-KW"/>
</dbReference>
<dbReference type="CDD" id="cd00038">
    <property type="entry name" value="CAP_ED"/>
    <property type="match status" value="1"/>
</dbReference>
<evidence type="ECO:0000259" key="1">
    <source>
        <dbReference type="PROSITE" id="PS50042"/>
    </source>
</evidence>
<protein>
    <submittedName>
        <fullName evidence="2">cAMP-dependent kinase protein</fullName>
    </submittedName>
</protein>
<dbReference type="InterPro" id="IPR050397">
    <property type="entry name" value="Env_Response_Regulators"/>
</dbReference>
<gene>
    <name evidence="2" type="ORF">AGR4C_Cc180028</name>
</gene>
<organism evidence="2 3">
    <name type="scientific">Agrobacterium tumefaciens str. Kerr 14</name>
    <dbReference type="NCBI Taxonomy" id="1183424"/>
    <lineage>
        <taxon>Bacteria</taxon>
        <taxon>Pseudomonadati</taxon>
        <taxon>Pseudomonadota</taxon>
        <taxon>Alphaproteobacteria</taxon>
        <taxon>Hyphomicrobiales</taxon>
        <taxon>Rhizobiaceae</taxon>
        <taxon>Rhizobium/Agrobacterium group</taxon>
        <taxon>Agrobacterium</taxon>
        <taxon>Agrobacterium tumefaciens complex</taxon>
    </lineage>
</organism>
<dbReference type="PANTHER" id="PTHR24567">
    <property type="entry name" value="CRP FAMILY TRANSCRIPTIONAL REGULATORY PROTEIN"/>
    <property type="match status" value="1"/>
</dbReference>
<name>A0A1S7PHQ7_AGRTU</name>
<dbReference type="SMART" id="SM00100">
    <property type="entry name" value="cNMP"/>
    <property type="match status" value="1"/>
</dbReference>
<dbReference type="EMBL" id="FBWC01000010">
    <property type="protein sequence ID" value="CUX21398.1"/>
    <property type="molecule type" value="Genomic_DNA"/>
</dbReference>
<dbReference type="PROSITE" id="PS50042">
    <property type="entry name" value="CNMP_BINDING_3"/>
    <property type="match status" value="1"/>
</dbReference>
<dbReference type="Proteomes" id="UP000191897">
    <property type="component" value="Unassembled WGS sequence"/>
</dbReference>
<keyword evidence="2" id="KW-0418">Kinase</keyword>
<dbReference type="Pfam" id="PF00027">
    <property type="entry name" value="cNMP_binding"/>
    <property type="match status" value="1"/>
</dbReference>
<dbReference type="AlphaFoldDB" id="A0A1S7PHQ7"/>
<dbReference type="PANTHER" id="PTHR24567:SF68">
    <property type="entry name" value="DNA-BINDING TRANSCRIPTIONAL DUAL REGULATOR CRP"/>
    <property type="match status" value="1"/>
</dbReference>
<dbReference type="InterPro" id="IPR018490">
    <property type="entry name" value="cNMP-bd_dom_sf"/>
</dbReference>
<sequence>MQAFSGVTINMALTDDIMLLGQVPLFAGFSDDQLRLIAFGAERRRVSAGQTLFREHSPAECAFAVTSGHFELFTAGRDGKPVLQATPGKGALLSELALFTLCERKFTAVAAEDSEVIRITRILFHRLVEEFPEVADIVSARIRDNIASLAAGAARLQNRFV</sequence>
<dbReference type="Gene3D" id="2.60.120.10">
    <property type="entry name" value="Jelly Rolls"/>
    <property type="match status" value="1"/>
</dbReference>
<dbReference type="InterPro" id="IPR014710">
    <property type="entry name" value="RmlC-like_jellyroll"/>
</dbReference>
<feature type="domain" description="Cyclic nucleotide-binding" evidence="1">
    <location>
        <begin position="25"/>
        <end position="128"/>
    </location>
</feature>
<reference evidence="2 3" key="1">
    <citation type="submission" date="2016-01" db="EMBL/GenBank/DDBJ databases">
        <authorList>
            <person name="Oliw E.H."/>
        </authorList>
    </citation>
    <scope>NUCLEOTIDE SEQUENCE [LARGE SCALE GENOMIC DNA]</scope>
    <source>
        <strain evidence="2 3">Kerr 14</strain>
    </source>
</reference>